<sequence length="739" mass="84954">MKNSIPIDLIYEILSRLPAKSVARCRCVSKRWRSILRHQVFTELFLTRSNARPRLLIGVQQDGEWSFLSTPQPQNRHESSSLVVAAADFHTKFSSGKSRHQCTYASGLIYFKKMFIPKEDEDAKRVLCDPLTGQYVILPELRVGGSYSYLGFDPIDKEFKVLFMDTCDFIASKDEDHYILTLGTGELKWRKIQCPFTHEPFWERICINGVLYYSAYYSDSNGRSHLIACFDVRSEKFNFIATKHRYDQLINYKGKLCGINLEYARHVGGFPVKLSMWVLEDVEKPEWSKHVYSLWTESEVVKVNRNLSVSGMTATGDIVLSMEDATNPFYVFNFNPDRNTLQVQSVEIQGLGANRDHIACHAFVDYVEDFSVSDAVLQLKSSPLQQQGQDTSHDLSKSVKNKQLDNYEFLANKLNHSGRSIVINKSKPQQRRHTSRDLCKSAPSVKNKQHNKSKARPRILFVVQDGEWSEWSFLSLPQPQNSSLVVESADIHMKKFSAGISGSIYFTYASGLIYFKCMRIPKEDEDEKPVLCDPLTGKYVILPEPRVFGMYSYLGFDPVDKEFKVLFMASGYTASKDVDHYILTLRTGELKWRTIQCPFTHEPLWTRICINGVLYYSAMNSDGNYVIVCFDVRYEKFKLVDTKCRSEFNGLINYKGKLCGVKLKYAYRVGFPVKLCMRVLEDVEKDEWSTYVKVKVTHNLSVVGMIATGDIVLFMKFASNPFYVFYFNPERNSHPSPKC</sequence>
<proteinExistence type="predicted"/>
<dbReference type="Pfam" id="PF08268">
    <property type="entry name" value="FBA_3"/>
    <property type="match status" value="2"/>
</dbReference>
<dbReference type="Proteomes" id="UP000694240">
    <property type="component" value="Chromosome 1"/>
</dbReference>
<dbReference type="SMART" id="SM00256">
    <property type="entry name" value="FBOX"/>
    <property type="match status" value="1"/>
</dbReference>
<gene>
    <name evidence="3" type="ORF">ISN45_At01g030740</name>
</gene>
<dbReference type="PANTHER" id="PTHR31111">
    <property type="entry name" value="BNAA05G37150D PROTEIN-RELATED"/>
    <property type="match status" value="1"/>
</dbReference>
<evidence type="ECO:0000313" key="3">
    <source>
        <dbReference type="EMBL" id="KAG7648095.1"/>
    </source>
</evidence>
<dbReference type="CDD" id="cd22157">
    <property type="entry name" value="F-box_AtFBW1-like"/>
    <property type="match status" value="1"/>
</dbReference>
<evidence type="ECO:0000259" key="2">
    <source>
        <dbReference type="PROSITE" id="PS50181"/>
    </source>
</evidence>
<evidence type="ECO:0000256" key="1">
    <source>
        <dbReference type="SAM" id="MobiDB-lite"/>
    </source>
</evidence>
<feature type="region of interest" description="Disordered" evidence="1">
    <location>
        <begin position="421"/>
        <end position="453"/>
    </location>
</feature>
<dbReference type="NCBIfam" id="TIGR01640">
    <property type="entry name" value="F_box_assoc_1"/>
    <property type="match status" value="2"/>
</dbReference>
<feature type="domain" description="F-box" evidence="2">
    <location>
        <begin position="1"/>
        <end position="44"/>
    </location>
</feature>
<evidence type="ECO:0000313" key="4">
    <source>
        <dbReference type="Proteomes" id="UP000694240"/>
    </source>
</evidence>
<dbReference type="EMBL" id="JAEFBK010000001">
    <property type="protein sequence ID" value="KAG7648095.1"/>
    <property type="molecule type" value="Genomic_DNA"/>
</dbReference>
<dbReference type="PROSITE" id="PS50181">
    <property type="entry name" value="FBOX"/>
    <property type="match status" value="1"/>
</dbReference>
<dbReference type="PANTHER" id="PTHR31111:SF137">
    <property type="entry name" value="F-BOX ONLY PROTEIN 12"/>
    <property type="match status" value="1"/>
</dbReference>
<dbReference type="InterPro" id="IPR001810">
    <property type="entry name" value="F-box_dom"/>
</dbReference>
<reference evidence="3 4" key="1">
    <citation type="submission" date="2020-12" db="EMBL/GenBank/DDBJ databases">
        <title>Concerted genomic and epigenomic changes stabilize Arabidopsis allopolyploids.</title>
        <authorList>
            <person name="Chen Z."/>
        </authorList>
    </citation>
    <scope>NUCLEOTIDE SEQUENCE [LARGE SCALE GENOMIC DNA]</scope>
    <source>
        <strain evidence="3">Allo738</strain>
        <tissue evidence="3">Leaf</tissue>
    </source>
</reference>
<dbReference type="AlphaFoldDB" id="A0A8T2GLB7"/>
<protein>
    <submittedName>
        <fullName evidence="3">F-box associated interaction domain</fullName>
    </submittedName>
</protein>
<keyword evidence="4" id="KW-1185">Reference proteome</keyword>
<dbReference type="InterPro" id="IPR017451">
    <property type="entry name" value="F-box-assoc_interact_dom"/>
</dbReference>
<name>A0A8T2GLB7_9BRAS</name>
<dbReference type="Pfam" id="PF00646">
    <property type="entry name" value="F-box"/>
    <property type="match status" value="1"/>
</dbReference>
<organism evidence="3 4">
    <name type="scientific">Arabidopsis thaliana x Arabidopsis arenosa</name>
    <dbReference type="NCBI Taxonomy" id="1240361"/>
    <lineage>
        <taxon>Eukaryota</taxon>
        <taxon>Viridiplantae</taxon>
        <taxon>Streptophyta</taxon>
        <taxon>Embryophyta</taxon>
        <taxon>Tracheophyta</taxon>
        <taxon>Spermatophyta</taxon>
        <taxon>Magnoliopsida</taxon>
        <taxon>eudicotyledons</taxon>
        <taxon>Gunneridae</taxon>
        <taxon>Pentapetalae</taxon>
        <taxon>rosids</taxon>
        <taxon>malvids</taxon>
        <taxon>Brassicales</taxon>
        <taxon>Brassicaceae</taxon>
        <taxon>Camelineae</taxon>
        <taxon>Arabidopsis</taxon>
    </lineage>
</organism>
<dbReference type="InterPro" id="IPR013187">
    <property type="entry name" value="F-box-assoc_dom_typ3"/>
</dbReference>
<accession>A0A8T2GLB7</accession>
<comment type="caution">
    <text evidence="3">The sequence shown here is derived from an EMBL/GenBank/DDBJ whole genome shotgun (WGS) entry which is preliminary data.</text>
</comment>